<dbReference type="InterPro" id="IPR046758">
    <property type="entry name" value="Sey1/RHD3-like_3HB"/>
</dbReference>
<dbReference type="InterPro" id="IPR008803">
    <property type="entry name" value="RHD3/Sey1"/>
</dbReference>
<dbReference type="Pfam" id="PF20428">
    <property type="entry name" value="Sey1_3HB"/>
    <property type="match status" value="1"/>
</dbReference>
<reference evidence="2 3" key="1">
    <citation type="submission" date="2020-01" db="EMBL/GenBank/DDBJ databases">
        <title>Genome sequence of Arachis hypogaea, cultivar Shitouqi.</title>
        <authorList>
            <person name="Zhuang W."/>
            <person name="Chen H."/>
            <person name="Varshney R."/>
            <person name="Wang D."/>
            <person name="Ming R."/>
        </authorList>
    </citation>
    <scope>NUCLEOTIDE SEQUENCE [LARGE SCALE GENOMIC DNA]</scope>
    <source>
        <tissue evidence="2">Young leaf</tissue>
    </source>
</reference>
<evidence type="ECO:0000259" key="1">
    <source>
        <dbReference type="Pfam" id="PF20428"/>
    </source>
</evidence>
<dbReference type="PANTHER" id="PTHR45923:SF2">
    <property type="entry name" value="PROTEIN SEY1"/>
    <property type="match status" value="1"/>
</dbReference>
<sequence length="174" mass="20154">MIERLEDYARVVVEEKVRGEAENVVMRMKICFESRFLNCLCMGKDDIPKATNSARRYCLTLLSILAAIRLDDDDDDTDDIKEKLEAELLDSSSSSSAKFDPVWLASDSWEQIPSCRTLIGPRSCKKVWDQFMQESEIFISKAKKVKKDELIKEWAYEIFKICGHLMIGKAWEDR</sequence>
<dbReference type="Proteomes" id="UP000464620">
    <property type="component" value="Chromosome B09"/>
</dbReference>
<protein>
    <recommendedName>
        <fullName evidence="1">Sey1/RHD3-like three-helix bundle domain-containing protein</fullName>
    </recommendedName>
</protein>
<evidence type="ECO:0000313" key="2">
    <source>
        <dbReference type="EMBL" id="QHN76158.1"/>
    </source>
</evidence>
<organism evidence="2 3">
    <name type="scientific">Arachis hypogaea</name>
    <name type="common">Peanut</name>
    <dbReference type="NCBI Taxonomy" id="3818"/>
    <lineage>
        <taxon>Eukaryota</taxon>
        <taxon>Viridiplantae</taxon>
        <taxon>Streptophyta</taxon>
        <taxon>Embryophyta</taxon>
        <taxon>Tracheophyta</taxon>
        <taxon>Spermatophyta</taxon>
        <taxon>Magnoliopsida</taxon>
        <taxon>eudicotyledons</taxon>
        <taxon>Gunneridae</taxon>
        <taxon>Pentapetalae</taxon>
        <taxon>rosids</taxon>
        <taxon>fabids</taxon>
        <taxon>Fabales</taxon>
        <taxon>Fabaceae</taxon>
        <taxon>Papilionoideae</taxon>
        <taxon>50 kb inversion clade</taxon>
        <taxon>dalbergioids sensu lato</taxon>
        <taxon>Dalbergieae</taxon>
        <taxon>Pterocarpus clade</taxon>
        <taxon>Arachis</taxon>
    </lineage>
</organism>
<dbReference type="AlphaFoldDB" id="A0A6B9V6X7"/>
<dbReference type="GO" id="GO:0016320">
    <property type="term" value="P:endoplasmic reticulum membrane fusion"/>
    <property type="evidence" value="ECO:0007669"/>
    <property type="project" value="TreeGrafter"/>
</dbReference>
<dbReference type="GO" id="GO:0003924">
    <property type="term" value="F:GTPase activity"/>
    <property type="evidence" value="ECO:0007669"/>
    <property type="project" value="TreeGrafter"/>
</dbReference>
<proteinExistence type="predicted"/>
<evidence type="ECO:0000313" key="3">
    <source>
        <dbReference type="Proteomes" id="UP000464620"/>
    </source>
</evidence>
<gene>
    <name evidence="2" type="ORF">DS421_19g641430</name>
</gene>
<dbReference type="EMBL" id="CP031001">
    <property type="protein sequence ID" value="QHN76158.1"/>
    <property type="molecule type" value="Genomic_DNA"/>
</dbReference>
<accession>A0A6B9V6X7</accession>
<dbReference type="PANTHER" id="PTHR45923">
    <property type="entry name" value="PROTEIN SEY1"/>
    <property type="match status" value="1"/>
</dbReference>
<dbReference type="GO" id="GO:0005783">
    <property type="term" value="C:endoplasmic reticulum"/>
    <property type="evidence" value="ECO:0007669"/>
    <property type="project" value="TreeGrafter"/>
</dbReference>
<feature type="domain" description="Sey1/RHD3-like three-helix bundle" evidence="1">
    <location>
        <begin position="1"/>
        <end position="162"/>
    </location>
</feature>
<name>A0A6B9V6X7_ARAHY</name>